<dbReference type="MEROPS" id="I66.002"/>
<evidence type="ECO:0000256" key="1">
    <source>
        <dbReference type="SAM" id="MobiDB-lite"/>
    </source>
</evidence>
<dbReference type="EMBL" id="DS547153">
    <property type="protein sequence ID" value="EDR00115.1"/>
    <property type="molecule type" value="Genomic_DNA"/>
</dbReference>
<proteinExistence type="predicted"/>
<dbReference type="GO" id="GO:0004867">
    <property type="term" value="F:serine-type endopeptidase inhibitor activity"/>
    <property type="evidence" value="ECO:0007669"/>
    <property type="project" value="InterPro"/>
</dbReference>
<sequence>MFHTPEHSSQNVWFLCYSTNFVKENHVTFFISILEILTSGKQYLIRNKASDTYIQRALHEDKSLNPKSVISIPPGVQAHLWTIEKDGEFYVLKAKGAPAFAKDHLVFVSLLKESNIDVKWRITAVPQSGRNDFLIESPNKHGGWVLPTGEPYTQSEQSTVLSPKSALDHHSL</sequence>
<dbReference type="GeneID" id="6084832"/>
<feature type="compositionally biased region" description="Polar residues" evidence="1">
    <location>
        <begin position="151"/>
        <end position="162"/>
    </location>
</feature>
<dbReference type="KEGG" id="lbc:LACBIDRAFT_334383"/>
<dbReference type="RefSeq" id="XP_001889172.1">
    <property type="nucleotide sequence ID" value="XM_001889137.1"/>
</dbReference>
<evidence type="ECO:0000313" key="3">
    <source>
        <dbReference type="Proteomes" id="UP000001194"/>
    </source>
</evidence>
<dbReference type="Gene3D" id="2.80.10.50">
    <property type="match status" value="1"/>
</dbReference>
<reference evidence="2 3" key="1">
    <citation type="journal article" date="2008" name="Nature">
        <title>The genome of Laccaria bicolor provides insights into mycorrhizal symbiosis.</title>
        <authorList>
            <person name="Martin F."/>
            <person name="Aerts A."/>
            <person name="Ahren D."/>
            <person name="Brun A."/>
            <person name="Danchin E.G.J."/>
            <person name="Duchaussoy F."/>
            <person name="Gibon J."/>
            <person name="Kohler A."/>
            <person name="Lindquist E."/>
            <person name="Pereda V."/>
            <person name="Salamov A."/>
            <person name="Shapiro H.J."/>
            <person name="Wuyts J."/>
            <person name="Blaudez D."/>
            <person name="Buee M."/>
            <person name="Brokstein P."/>
            <person name="Canbaeck B."/>
            <person name="Cohen D."/>
            <person name="Courty P.E."/>
            <person name="Coutinho P.M."/>
            <person name="Delaruelle C."/>
            <person name="Detter J.C."/>
            <person name="Deveau A."/>
            <person name="DiFazio S."/>
            <person name="Duplessis S."/>
            <person name="Fraissinet-Tachet L."/>
            <person name="Lucic E."/>
            <person name="Frey-Klett P."/>
            <person name="Fourrey C."/>
            <person name="Feussner I."/>
            <person name="Gay G."/>
            <person name="Grimwood J."/>
            <person name="Hoegger P.J."/>
            <person name="Jain P."/>
            <person name="Kilaru S."/>
            <person name="Labbe J."/>
            <person name="Lin Y.C."/>
            <person name="Legue V."/>
            <person name="Le Tacon F."/>
            <person name="Marmeisse R."/>
            <person name="Melayah D."/>
            <person name="Montanini B."/>
            <person name="Muratet M."/>
            <person name="Nehls U."/>
            <person name="Niculita-Hirzel H."/>
            <person name="Oudot-Le Secq M.P."/>
            <person name="Peter M."/>
            <person name="Quesneville H."/>
            <person name="Rajashekar B."/>
            <person name="Reich M."/>
            <person name="Rouhier N."/>
            <person name="Schmutz J."/>
            <person name="Yin T."/>
            <person name="Chalot M."/>
            <person name="Henrissat B."/>
            <person name="Kuees U."/>
            <person name="Lucas S."/>
            <person name="Van de Peer Y."/>
            <person name="Podila G.K."/>
            <person name="Polle A."/>
            <person name="Pukkila P.J."/>
            <person name="Richardson P.M."/>
            <person name="Rouze P."/>
            <person name="Sanders I.R."/>
            <person name="Stajich J.E."/>
            <person name="Tunlid A."/>
            <person name="Tuskan G."/>
            <person name="Grigoriev I.V."/>
        </authorList>
    </citation>
    <scope>NUCLEOTIDE SEQUENCE [LARGE SCALE GENOMIC DNA]</scope>
    <source>
        <strain evidence="3">S238N-H82 / ATCC MYA-4686</strain>
    </source>
</reference>
<dbReference type="Proteomes" id="UP000001194">
    <property type="component" value="Unassembled WGS sequence"/>
</dbReference>
<dbReference type="InParanoid" id="B0DZ16"/>
<accession>B0DZ16</accession>
<evidence type="ECO:0000313" key="2">
    <source>
        <dbReference type="EMBL" id="EDR00115.1"/>
    </source>
</evidence>
<dbReference type="HOGENOM" id="CLU_1555523_0_0_1"/>
<organism evidence="3">
    <name type="scientific">Laccaria bicolor (strain S238N-H82 / ATCC MYA-4686)</name>
    <name type="common">Bicoloured deceiver</name>
    <name type="synonym">Laccaria laccata var. bicolor</name>
    <dbReference type="NCBI Taxonomy" id="486041"/>
    <lineage>
        <taxon>Eukaryota</taxon>
        <taxon>Fungi</taxon>
        <taxon>Dikarya</taxon>
        <taxon>Basidiomycota</taxon>
        <taxon>Agaricomycotina</taxon>
        <taxon>Agaricomycetes</taxon>
        <taxon>Agaricomycetidae</taxon>
        <taxon>Agaricales</taxon>
        <taxon>Agaricineae</taxon>
        <taxon>Hydnangiaceae</taxon>
        <taxon>Laccaria</taxon>
    </lineage>
</organism>
<dbReference type="OrthoDB" id="3439489at2759"/>
<name>B0DZ16_LACBS</name>
<dbReference type="InterPro" id="IPR031755">
    <property type="entry name" value="Inhibitor_I66"/>
</dbReference>
<gene>
    <name evidence="2" type="ORF">LACBIDRAFT_334383</name>
</gene>
<protein>
    <submittedName>
        <fullName evidence="2">Predicted protein</fullName>
    </submittedName>
</protein>
<keyword evidence="3" id="KW-1185">Reference proteome</keyword>
<dbReference type="Pfam" id="PF16850">
    <property type="entry name" value="Inhibitor_I66"/>
    <property type="match status" value="1"/>
</dbReference>
<feature type="region of interest" description="Disordered" evidence="1">
    <location>
        <begin position="145"/>
        <end position="172"/>
    </location>
</feature>
<dbReference type="CDD" id="cd23428">
    <property type="entry name" value="beta-trefoil_Ricin_SPI"/>
    <property type="match status" value="1"/>
</dbReference>
<dbReference type="AlphaFoldDB" id="B0DZ16"/>